<dbReference type="EMBL" id="QNUG01000002">
    <property type="protein sequence ID" value="REC72994.1"/>
    <property type="molecule type" value="Genomic_DNA"/>
</dbReference>
<reference evidence="1 2" key="1">
    <citation type="journal article" date="2006" name="Int. J. Syst. Evol. Microbiol.">
        <title>Chryseobacterium hispanicum sp. nov., isolated from the drinking water distribution system of Sevilla, Spain.</title>
        <authorList>
            <person name="Gallego V."/>
            <person name="Garcia M.T."/>
            <person name="Ventosa A."/>
        </authorList>
    </citation>
    <scope>NUCLEOTIDE SEQUENCE [LARGE SCALE GENOMIC DNA]</scope>
    <source>
        <strain evidence="1 2">KCTC 22104</strain>
    </source>
</reference>
<accession>A0A3D9D4V0</accession>
<evidence type="ECO:0000313" key="1">
    <source>
        <dbReference type="EMBL" id="REC72994.1"/>
    </source>
</evidence>
<sequence length="53" mass="6251">MNLKNLNVQEMNMQELKSTEGGKALPWQISIALWVYDNWDDITKGNQRFKDTH</sequence>
<organism evidence="1 2">
    <name type="scientific">Epilithonimonas hispanica</name>
    <dbReference type="NCBI Taxonomy" id="358687"/>
    <lineage>
        <taxon>Bacteria</taxon>
        <taxon>Pseudomonadati</taxon>
        <taxon>Bacteroidota</taxon>
        <taxon>Flavobacteriia</taxon>
        <taxon>Flavobacteriales</taxon>
        <taxon>Weeksellaceae</taxon>
        <taxon>Chryseobacterium group</taxon>
        <taxon>Epilithonimonas</taxon>
    </lineage>
</organism>
<dbReference type="RefSeq" id="WP_116031881.1">
    <property type="nucleotide sequence ID" value="NZ_JBHLVV010000006.1"/>
</dbReference>
<proteinExistence type="predicted"/>
<gene>
    <name evidence="1" type="ORF">DRF58_01175</name>
</gene>
<dbReference type="AlphaFoldDB" id="A0A3D9D4V0"/>
<dbReference type="Proteomes" id="UP000256326">
    <property type="component" value="Unassembled WGS sequence"/>
</dbReference>
<keyword evidence="2" id="KW-1185">Reference proteome</keyword>
<comment type="caution">
    <text evidence="1">The sequence shown here is derived from an EMBL/GenBank/DDBJ whole genome shotgun (WGS) entry which is preliminary data.</text>
</comment>
<protein>
    <submittedName>
        <fullName evidence="1">Lactobin A/cerein 7B family class IIb bacteriocin</fullName>
    </submittedName>
</protein>
<evidence type="ECO:0000313" key="2">
    <source>
        <dbReference type="Proteomes" id="UP000256326"/>
    </source>
</evidence>
<name>A0A3D9D4V0_9FLAO</name>